<organism evidence="10 11">
    <name type="scientific">Candidatus Glassbacteria bacterium RIFCSPLOWO2_12_FULL_58_11</name>
    <dbReference type="NCBI Taxonomy" id="1817867"/>
    <lineage>
        <taxon>Bacteria</taxon>
        <taxon>Candidatus Glassiibacteriota</taxon>
    </lineage>
</organism>
<evidence type="ECO:0000259" key="8">
    <source>
        <dbReference type="PROSITE" id="PS51449"/>
    </source>
</evidence>
<keyword evidence="7" id="KW-0411">Iron-sulfur</keyword>
<dbReference type="GO" id="GO:0046872">
    <property type="term" value="F:metal ion binding"/>
    <property type="evidence" value="ECO:0007669"/>
    <property type="project" value="UniProtKB-KW"/>
</dbReference>
<dbReference type="Gene3D" id="3.40.50.12160">
    <property type="entry name" value="Methylthiotransferase, N-terminal domain"/>
    <property type="match status" value="1"/>
</dbReference>
<evidence type="ECO:0000256" key="7">
    <source>
        <dbReference type="ARBA" id="ARBA00023014"/>
    </source>
</evidence>
<evidence type="ECO:0000259" key="9">
    <source>
        <dbReference type="PROSITE" id="PS51918"/>
    </source>
</evidence>
<dbReference type="InterPro" id="IPR023404">
    <property type="entry name" value="rSAM_horseshoe"/>
</dbReference>
<dbReference type="PANTHER" id="PTHR11918">
    <property type="entry name" value="RADICAL SAM PROTEINS"/>
    <property type="match status" value="1"/>
</dbReference>
<evidence type="ECO:0000256" key="5">
    <source>
        <dbReference type="ARBA" id="ARBA00022723"/>
    </source>
</evidence>
<keyword evidence="4" id="KW-0949">S-adenosyl-L-methionine</keyword>
<dbReference type="InterPro" id="IPR038135">
    <property type="entry name" value="Methylthiotransferase_N_sf"/>
</dbReference>
<dbReference type="NCBIfam" id="TIGR01579">
    <property type="entry name" value="MiaB-like-C"/>
    <property type="match status" value="1"/>
</dbReference>
<proteinExistence type="predicted"/>
<dbReference type="AlphaFoldDB" id="A0A1F5YNW9"/>
<dbReference type="PROSITE" id="PS01278">
    <property type="entry name" value="MTTASE_RADICAL"/>
    <property type="match status" value="1"/>
</dbReference>
<keyword evidence="5" id="KW-0479">Metal-binding</keyword>
<evidence type="ECO:0000256" key="3">
    <source>
        <dbReference type="ARBA" id="ARBA00022679"/>
    </source>
</evidence>
<keyword evidence="6" id="KW-0408">Iron</keyword>
<dbReference type="InterPro" id="IPR013848">
    <property type="entry name" value="Methylthiotransferase_N"/>
</dbReference>
<dbReference type="STRING" id="1817867.A3F83_16250"/>
<dbReference type="InterPro" id="IPR006467">
    <property type="entry name" value="MiaB-like_bact"/>
</dbReference>
<dbReference type="InterPro" id="IPR007197">
    <property type="entry name" value="rSAM"/>
</dbReference>
<dbReference type="PROSITE" id="PS51918">
    <property type="entry name" value="RADICAL_SAM"/>
    <property type="match status" value="1"/>
</dbReference>
<dbReference type="SFLD" id="SFLDG01082">
    <property type="entry name" value="B12-binding_domain_containing"/>
    <property type="match status" value="1"/>
</dbReference>
<comment type="cofactor">
    <cofactor evidence="1">
        <name>[4Fe-4S] cluster</name>
        <dbReference type="ChEBI" id="CHEBI:49883"/>
    </cofactor>
</comment>
<dbReference type="SFLD" id="SFLDG01061">
    <property type="entry name" value="methylthiotransferase"/>
    <property type="match status" value="1"/>
</dbReference>
<dbReference type="Gene3D" id="3.80.30.20">
    <property type="entry name" value="tm_1862 like domain"/>
    <property type="match status" value="1"/>
</dbReference>
<reference evidence="10 11" key="1">
    <citation type="journal article" date="2016" name="Nat. Commun.">
        <title>Thousands of microbial genomes shed light on interconnected biogeochemical processes in an aquifer system.</title>
        <authorList>
            <person name="Anantharaman K."/>
            <person name="Brown C.T."/>
            <person name="Hug L.A."/>
            <person name="Sharon I."/>
            <person name="Castelle C.J."/>
            <person name="Probst A.J."/>
            <person name="Thomas B.C."/>
            <person name="Singh A."/>
            <person name="Wilkins M.J."/>
            <person name="Karaoz U."/>
            <person name="Brodie E.L."/>
            <person name="Williams K.H."/>
            <person name="Hubbard S.S."/>
            <person name="Banfield J.F."/>
        </authorList>
    </citation>
    <scope>NUCLEOTIDE SEQUENCE [LARGE SCALE GENOMIC DNA]</scope>
</reference>
<evidence type="ECO:0000256" key="2">
    <source>
        <dbReference type="ARBA" id="ARBA00022485"/>
    </source>
</evidence>
<dbReference type="GO" id="GO:0051539">
    <property type="term" value="F:4 iron, 4 sulfur cluster binding"/>
    <property type="evidence" value="ECO:0007669"/>
    <property type="project" value="UniProtKB-KW"/>
</dbReference>
<evidence type="ECO:0000256" key="4">
    <source>
        <dbReference type="ARBA" id="ARBA00022691"/>
    </source>
</evidence>
<dbReference type="CDD" id="cd01335">
    <property type="entry name" value="Radical_SAM"/>
    <property type="match status" value="1"/>
</dbReference>
<dbReference type="SMART" id="SM00729">
    <property type="entry name" value="Elp3"/>
    <property type="match status" value="1"/>
</dbReference>
<dbReference type="SUPFAM" id="SSF102114">
    <property type="entry name" value="Radical SAM enzymes"/>
    <property type="match status" value="1"/>
</dbReference>
<accession>A0A1F5YNW9</accession>
<dbReference type="InterPro" id="IPR058240">
    <property type="entry name" value="rSAM_sf"/>
</dbReference>
<evidence type="ECO:0000256" key="1">
    <source>
        <dbReference type="ARBA" id="ARBA00001966"/>
    </source>
</evidence>
<dbReference type="Pfam" id="PF00919">
    <property type="entry name" value="UPF0004"/>
    <property type="match status" value="1"/>
</dbReference>
<dbReference type="EMBL" id="MFIX01000204">
    <property type="protein sequence ID" value="OGG01657.1"/>
    <property type="molecule type" value="Genomic_DNA"/>
</dbReference>
<protein>
    <submittedName>
        <fullName evidence="10">tRNA (N(6)-L-threonylcarbamoyladenosine(37)-C(2))-methylthiotransferase MtaB</fullName>
    </submittedName>
</protein>
<dbReference type="NCBIfam" id="TIGR00089">
    <property type="entry name" value="MiaB/RimO family radical SAM methylthiotransferase"/>
    <property type="match status" value="1"/>
</dbReference>
<dbReference type="InterPro" id="IPR020612">
    <property type="entry name" value="Methylthiotransferase_CS"/>
</dbReference>
<dbReference type="GO" id="GO:0035598">
    <property type="term" value="F:tRNA (N(6)-L-threonylcarbamoyladenosine(37)-C(2))-methylthiotransferase activity"/>
    <property type="evidence" value="ECO:0007669"/>
    <property type="project" value="TreeGrafter"/>
</dbReference>
<comment type="caution">
    <text evidence="10">The sequence shown here is derived from an EMBL/GenBank/DDBJ whole genome shotgun (WGS) entry which is preliminary data.</text>
</comment>
<dbReference type="SFLD" id="SFLDS00029">
    <property type="entry name" value="Radical_SAM"/>
    <property type="match status" value="1"/>
</dbReference>
<dbReference type="Pfam" id="PF04055">
    <property type="entry name" value="Radical_SAM"/>
    <property type="match status" value="1"/>
</dbReference>
<keyword evidence="2" id="KW-0004">4Fe-4S</keyword>
<feature type="domain" description="MTTase N-terminal" evidence="8">
    <location>
        <begin position="2"/>
        <end position="114"/>
    </location>
</feature>
<dbReference type="InterPro" id="IPR006638">
    <property type="entry name" value="Elp3/MiaA/NifB-like_rSAM"/>
</dbReference>
<name>A0A1F5YNW9_9BACT</name>
<gene>
    <name evidence="10" type="ORF">A3F83_16250</name>
</gene>
<keyword evidence="3 10" id="KW-0808">Transferase</keyword>
<feature type="domain" description="Radical SAM core" evidence="9">
    <location>
        <begin position="145"/>
        <end position="375"/>
    </location>
</feature>
<dbReference type="InterPro" id="IPR005839">
    <property type="entry name" value="Methylthiotransferase"/>
</dbReference>
<evidence type="ECO:0000256" key="6">
    <source>
        <dbReference type="ARBA" id="ARBA00023004"/>
    </source>
</evidence>
<dbReference type="PROSITE" id="PS51449">
    <property type="entry name" value="MTTASE_N"/>
    <property type="match status" value="1"/>
</dbReference>
<sequence length="437" mass="48598">MVKVFFNTFGCKTNQYDSALLGQSLERSGFELTGKLEQADWVVVNTCSVTKRGEDKACQWVRKVGREFPGVGIAVVGCSVEVSAGRFRELEGVGLLLGTEEKFRLGEVLRERLERINGSGPALEEQRGRIGLTGKYEGREILSAHAERARAFVKIQDGCDNRCTYCIVPYARGRSRSRPWEQIVAEARALEEAGHYEAVLTGIHIGGYGRDLAGRPSLSVLVEKVLAATDRIRLRLSSVEATEVDSRLIELLSRELRLCRHLHLPLQHGSASVLARMGRKYNPEEYKAALDRVLDSLGHPGLGTDVIAGFPGESEKEFEECFNYIAALPFTYLHVFPYSPRPGTPAALLAGRPPVAAVRERVRRMRELSKKKQENFLKEQLGSRLSVLHESRLSSGVSVCRADNYVRAYHRGASPAGGFILVAERTWRDGVWGRLEC</sequence>
<dbReference type="Proteomes" id="UP000179129">
    <property type="component" value="Unassembled WGS sequence"/>
</dbReference>
<dbReference type="PANTHER" id="PTHR11918:SF45">
    <property type="entry name" value="THREONYLCARBAMOYLADENOSINE TRNA METHYLTHIOTRANSFERASE"/>
    <property type="match status" value="1"/>
</dbReference>
<evidence type="ECO:0000313" key="10">
    <source>
        <dbReference type="EMBL" id="OGG01657.1"/>
    </source>
</evidence>
<evidence type="ECO:0000313" key="11">
    <source>
        <dbReference type="Proteomes" id="UP000179129"/>
    </source>
</evidence>